<keyword evidence="5 7" id="KW-0949">S-adenosyl-L-methionine</keyword>
<evidence type="ECO:0000256" key="4">
    <source>
        <dbReference type="ARBA" id="ARBA00022679"/>
    </source>
</evidence>
<keyword evidence="3 7" id="KW-0489">Methyltransferase</keyword>
<dbReference type="NCBIfam" id="NF001080">
    <property type="entry name" value="PRK00121.2-2"/>
    <property type="match status" value="1"/>
</dbReference>
<dbReference type="Gene3D" id="3.40.50.150">
    <property type="entry name" value="Vaccinia Virus protein VP39"/>
    <property type="match status" value="1"/>
</dbReference>
<gene>
    <name evidence="7 8" type="primary">trmB</name>
    <name evidence="8" type="ORF">FJM01_00480</name>
</gene>
<evidence type="ECO:0000256" key="7">
    <source>
        <dbReference type="HAMAP-Rule" id="MF_01057"/>
    </source>
</evidence>
<dbReference type="PANTHER" id="PTHR23417">
    <property type="entry name" value="3-DEOXY-D-MANNO-OCTULOSONIC-ACID TRANSFERASE/TRNA GUANINE-N 7 - -METHYLTRANSFERASE"/>
    <property type="match status" value="1"/>
</dbReference>
<sequence>MRLRHNKDALDIILNSEYSINSFPYELNNKTVLEIGMGKGKMLCELAKNHPEITYIGLEKYSTPALSALKRFKEAKITNAKILIGDAIKIEEYFSNKINTIWLTFSDPWPKKRHFKRRLVYRDFLKKYESILAEDGIIYFKSDNDLLYEFALEELQEYKANIIYNTTDLHNCDYDIENHFTDYEKKFKEMNKNINFIAFKFFKKKTYFNILKSKNKHFFCIINRKIVFIFLIKKL</sequence>
<evidence type="ECO:0000313" key="8">
    <source>
        <dbReference type="EMBL" id="TPI02568.1"/>
    </source>
</evidence>
<reference evidence="8 9" key="1">
    <citation type="submission" date="2019-06" db="EMBL/GenBank/DDBJ databases">
        <title>A comparative genomics study of ostrich specific Mycoplasmas.</title>
        <authorList>
            <person name="Botes A."/>
            <person name="Nel T."/>
        </authorList>
    </citation>
    <scope>NUCLEOTIDE SEQUENCE [LARGE SCALE GENOMIC DNA]</scope>
    <source>
        <strain evidence="8 9">Ms01</strain>
    </source>
</reference>
<keyword evidence="4 7" id="KW-0808">Transferase</keyword>
<dbReference type="PANTHER" id="PTHR23417:SF14">
    <property type="entry name" value="PENTACOTRIPEPTIDE-REPEAT REGION OF PRORP DOMAIN-CONTAINING PROTEIN"/>
    <property type="match status" value="1"/>
</dbReference>
<dbReference type="InterPro" id="IPR003358">
    <property type="entry name" value="tRNA_(Gua-N-7)_MeTrfase_Trmb"/>
</dbReference>
<evidence type="ECO:0000256" key="2">
    <source>
        <dbReference type="ARBA" id="ARBA00003015"/>
    </source>
</evidence>
<feature type="binding site" evidence="7">
    <location>
        <position position="86"/>
    </location>
    <ligand>
        <name>S-adenosyl-L-methionine</name>
        <dbReference type="ChEBI" id="CHEBI:59789"/>
    </ligand>
</feature>
<evidence type="ECO:0000256" key="1">
    <source>
        <dbReference type="ARBA" id="ARBA00000142"/>
    </source>
</evidence>
<comment type="function">
    <text evidence="2 7">Catalyzes the formation of N(7)-methylguanine at position 46 (m7G46) in tRNA.</text>
</comment>
<dbReference type="UniPathway" id="UPA00989"/>
<feature type="binding site" evidence="7">
    <location>
        <begin position="181"/>
        <end position="184"/>
    </location>
    <ligand>
        <name>substrate</name>
    </ligand>
</feature>
<proteinExistence type="inferred from homology"/>
<dbReference type="NCBIfam" id="TIGR00091">
    <property type="entry name" value="tRNA (guanosine(46)-N7)-methyltransferase TrmB"/>
    <property type="match status" value="1"/>
</dbReference>
<comment type="similarity">
    <text evidence="7">Belongs to the class I-like SAM-binding methyltransferase superfamily. TrmB family.</text>
</comment>
<feature type="binding site" evidence="7">
    <location>
        <position position="143"/>
    </location>
    <ligand>
        <name>substrate</name>
    </ligand>
</feature>
<feature type="binding site" evidence="7">
    <location>
        <position position="59"/>
    </location>
    <ligand>
        <name>S-adenosyl-L-methionine</name>
        <dbReference type="ChEBI" id="CHEBI:59789"/>
    </ligand>
</feature>
<dbReference type="InterPro" id="IPR055361">
    <property type="entry name" value="tRNA_methyltr_TrmB_bact"/>
</dbReference>
<protein>
    <recommendedName>
        <fullName evidence="7">tRNA (guanine-N(7)-)-methyltransferase</fullName>
        <ecNumber evidence="7">2.1.1.33</ecNumber>
    </recommendedName>
    <alternativeName>
        <fullName evidence="7">tRNA (guanine(46)-N(7))-methyltransferase</fullName>
    </alternativeName>
    <alternativeName>
        <fullName evidence="7">tRNA(m7G46)-methyltransferase</fullName>
    </alternativeName>
</protein>
<evidence type="ECO:0000313" key="9">
    <source>
        <dbReference type="Proteomes" id="UP000317904"/>
    </source>
</evidence>
<evidence type="ECO:0000256" key="3">
    <source>
        <dbReference type="ARBA" id="ARBA00022603"/>
    </source>
</evidence>
<evidence type="ECO:0000256" key="6">
    <source>
        <dbReference type="ARBA" id="ARBA00022694"/>
    </source>
</evidence>
<feature type="binding site" evidence="7">
    <location>
        <position position="107"/>
    </location>
    <ligand>
        <name>S-adenosyl-L-methionine</name>
        <dbReference type="ChEBI" id="CHEBI:59789"/>
    </ligand>
</feature>
<dbReference type="AlphaFoldDB" id="A0A502M299"/>
<feature type="binding site" evidence="7">
    <location>
        <position position="34"/>
    </location>
    <ligand>
        <name>S-adenosyl-L-methionine</name>
        <dbReference type="ChEBI" id="CHEBI:59789"/>
    </ligand>
</feature>
<organism evidence="8 9">
    <name type="scientific">Mycoplasma struthionis</name>
    <dbReference type="NCBI Taxonomy" id="538220"/>
    <lineage>
        <taxon>Bacteria</taxon>
        <taxon>Bacillati</taxon>
        <taxon>Mycoplasmatota</taxon>
        <taxon>Mollicutes</taxon>
        <taxon>Mycoplasmataceae</taxon>
        <taxon>Mycoplasma</taxon>
    </lineage>
</organism>
<dbReference type="EMBL" id="VFSY01000015">
    <property type="protein sequence ID" value="TPI02568.1"/>
    <property type="molecule type" value="Genomic_DNA"/>
</dbReference>
<comment type="caution">
    <text evidence="7">Lacks conserved residue(s) required for the propagation of feature annotation.</text>
</comment>
<keyword evidence="6 7" id="KW-0819">tRNA processing</keyword>
<dbReference type="InterPro" id="IPR029063">
    <property type="entry name" value="SAM-dependent_MTases_sf"/>
</dbReference>
<dbReference type="RefSeq" id="WP_140700901.1">
    <property type="nucleotide sequence ID" value="NZ_VFSY01000015.1"/>
</dbReference>
<dbReference type="GO" id="GO:0043527">
    <property type="term" value="C:tRNA methyltransferase complex"/>
    <property type="evidence" value="ECO:0007669"/>
    <property type="project" value="TreeGrafter"/>
</dbReference>
<dbReference type="EC" id="2.1.1.33" evidence="7"/>
<accession>A0A502M299</accession>
<dbReference type="SUPFAM" id="SSF53335">
    <property type="entry name" value="S-adenosyl-L-methionine-dependent methyltransferases"/>
    <property type="match status" value="1"/>
</dbReference>
<dbReference type="PROSITE" id="PS51625">
    <property type="entry name" value="SAM_MT_TRMB"/>
    <property type="match status" value="1"/>
</dbReference>
<evidence type="ECO:0000256" key="5">
    <source>
        <dbReference type="ARBA" id="ARBA00022691"/>
    </source>
</evidence>
<comment type="caution">
    <text evidence="8">The sequence shown here is derived from an EMBL/GenBank/DDBJ whole genome shotgun (WGS) entry which is preliminary data.</text>
</comment>
<dbReference type="CDD" id="cd02440">
    <property type="entry name" value="AdoMet_MTases"/>
    <property type="match status" value="1"/>
</dbReference>
<dbReference type="Proteomes" id="UP000317904">
    <property type="component" value="Unassembled WGS sequence"/>
</dbReference>
<dbReference type="GO" id="GO:0008176">
    <property type="term" value="F:tRNA (guanine(46)-N7)-methyltransferase activity"/>
    <property type="evidence" value="ECO:0007669"/>
    <property type="project" value="UniProtKB-UniRule"/>
</dbReference>
<name>A0A502M299_9MOLU</name>
<dbReference type="HAMAP" id="MF_01057">
    <property type="entry name" value="tRNA_methyltr_TrmB"/>
    <property type="match status" value="1"/>
</dbReference>
<comment type="pathway">
    <text evidence="7">tRNA modification; N(7)-methylguanine-tRNA biosynthesis.</text>
</comment>
<dbReference type="Pfam" id="PF02390">
    <property type="entry name" value="Methyltransf_4"/>
    <property type="match status" value="1"/>
</dbReference>
<comment type="catalytic activity">
    <reaction evidence="1 7">
        <text>guanosine(46) in tRNA + S-adenosyl-L-methionine = N(7)-methylguanosine(46) in tRNA + S-adenosyl-L-homocysteine</text>
        <dbReference type="Rhea" id="RHEA:42708"/>
        <dbReference type="Rhea" id="RHEA-COMP:10188"/>
        <dbReference type="Rhea" id="RHEA-COMP:10189"/>
        <dbReference type="ChEBI" id="CHEBI:57856"/>
        <dbReference type="ChEBI" id="CHEBI:59789"/>
        <dbReference type="ChEBI" id="CHEBI:74269"/>
        <dbReference type="ChEBI" id="CHEBI:74480"/>
        <dbReference type="EC" id="2.1.1.33"/>
    </reaction>
</comment>
<feature type="binding site" evidence="7">
    <location>
        <position position="111"/>
    </location>
    <ligand>
        <name>substrate</name>
    </ligand>
</feature>